<gene>
    <name evidence="10" type="ORF">OJ253_2615</name>
</gene>
<evidence type="ECO:0000256" key="5">
    <source>
        <dbReference type="ARBA" id="ARBA00023125"/>
    </source>
</evidence>
<feature type="domain" description="Toprim" evidence="8">
    <location>
        <begin position="58"/>
        <end position="206"/>
    </location>
</feature>
<dbReference type="GO" id="GO:0006265">
    <property type="term" value="P:DNA topological change"/>
    <property type="evidence" value="ECO:0007669"/>
    <property type="project" value="InterPro"/>
</dbReference>
<dbReference type="InterPro" id="IPR013825">
    <property type="entry name" value="Topo_IA_cen_sub2"/>
</dbReference>
<dbReference type="Gene3D" id="1.10.290.10">
    <property type="entry name" value="Topoisomerase I, domain 4"/>
    <property type="match status" value="1"/>
</dbReference>
<dbReference type="SMART" id="SM00493">
    <property type="entry name" value="TOPRIM"/>
    <property type="match status" value="1"/>
</dbReference>
<dbReference type="InterPro" id="IPR013824">
    <property type="entry name" value="Topo_IA_cen_sub1"/>
</dbReference>
<dbReference type="OrthoDB" id="430051at2759"/>
<dbReference type="SUPFAM" id="SSF56712">
    <property type="entry name" value="Prokaryotic type I DNA topoisomerase"/>
    <property type="match status" value="1"/>
</dbReference>
<dbReference type="InterPro" id="IPR013497">
    <property type="entry name" value="Topo_IA_cen"/>
</dbReference>
<dbReference type="PANTHER" id="PTHR11390:SF21">
    <property type="entry name" value="DNA TOPOISOMERASE 3-ALPHA"/>
    <property type="match status" value="1"/>
</dbReference>
<dbReference type="CDD" id="cd03362">
    <property type="entry name" value="TOPRIM_TopoIA_TopoIII"/>
    <property type="match status" value="1"/>
</dbReference>
<comment type="similarity">
    <text evidence="2 7">Belongs to the type IA topoisomerase family.</text>
</comment>
<evidence type="ECO:0000256" key="7">
    <source>
        <dbReference type="RuleBase" id="RU362092"/>
    </source>
</evidence>
<protein>
    <recommendedName>
        <fullName evidence="3 7">DNA topoisomerase</fullName>
        <ecNumber evidence="3 7">5.6.2.1</ecNumber>
    </recommendedName>
</protein>
<dbReference type="GO" id="GO:0005634">
    <property type="term" value="C:nucleus"/>
    <property type="evidence" value="ECO:0007669"/>
    <property type="project" value="TreeGrafter"/>
</dbReference>
<sequence length="819" mass="93506">MAVYIGQEQMQQTRDKKNLFNKKINGRKTGKKERNGFNGGTTEQFFGSSNLLKNGKKTILCVAEKNSVAREIAGFLCPEFKSPIKLKSKSVRNTILFFPYHFYGDECNMVVTSVKGHLKQLGFVSNYSDWSSVDPEKLLDLSTPVVNSILPDCVEITDNLIYLSKMSTYLILWLDCDREGENIAFEVLSICLNSNRNLMTFRAHFSAITKFEIETAMKKLACPNRAISDAVEARKEIDLRVGSSFTRFLTLRYNKVFPIPEQMLSFGTCQFPTLGFVVNRYNKIANFKEEYDWTITLEINVDYSDRYENISSVAFEWERGRIFDHAFVLVIYETCTENQIAIIKEIAQNKTIKKKPFPLNTVEMIKIASNKLKISPSKCINIAEGLYRKGYISYPRTETNSFSENIDVSKYVKEQENSDVFGQIAVELLNSSFSAPRKGTKDDGSHPPIYPVKCLCKGQASSNEEWSLYELITRHFLASCSKDAVIMETVIKIIIADETFSCRGTVILEENWLKVYTPFKKITTKPLPEFNIGPLQLPFKLHLQKSKTYPPALLSEAELIDLMDKNGIGTDATMHEHIEKVQSRQYVKKTSRSLLSPTALGVALFKGFEVISMLTDPNIEISDLNSELKLLYYDDTACNLMNFQIRQIIERYIEGIASGKYSRSYVVEQVTTFMKYIYKRMKTLIIHLDSAFSAYFPKWSKDIVVINGDVIGENISKCGLCNSSVHIYEIKEDLNGLPPVSEVRDENTICVSRNRKLALCTNQSVAECNRPLFIPDCKSVRTTHEYCKHCKFKKIEIEKQDSKNVSICVYCFNYPEKST</sequence>
<dbReference type="GO" id="GO:0003917">
    <property type="term" value="F:DNA topoisomerase type I (single strand cut, ATP-independent) activity"/>
    <property type="evidence" value="ECO:0007669"/>
    <property type="project" value="UniProtKB-EC"/>
</dbReference>
<dbReference type="InterPro" id="IPR034144">
    <property type="entry name" value="TOPRIM_TopoIII"/>
</dbReference>
<dbReference type="SMART" id="SM00436">
    <property type="entry name" value="TOP1Bc"/>
    <property type="match status" value="1"/>
</dbReference>
<comment type="function">
    <text evidence="7">Introduces a single-strand break via transesterification at a target site in duplex DNA. Releases the supercoiling and torsional tension of DNA introduced during the DNA replication and transcription by transiently cleaving and rejoining one strand of the DNA duplex. The scissile phosphodiester is attacked by the catalytic tyrosine of the enzyme, resulting in the formation of a DNA-(5'-phosphotyrosyl)-enzyme intermediate and the expulsion of a 3'-OH DNA strand.</text>
</comment>
<evidence type="ECO:0000256" key="3">
    <source>
        <dbReference type="ARBA" id="ARBA00012891"/>
    </source>
</evidence>
<dbReference type="EMBL" id="JAPCXC010000071">
    <property type="protein sequence ID" value="KAJ1606764.1"/>
    <property type="molecule type" value="Genomic_DNA"/>
</dbReference>
<evidence type="ECO:0000256" key="2">
    <source>
        <dbReference type="ARBA" id="ARBA00009446"/>
    </source>
</evidence>
<dbReference type="GO" id="GO:0006310">
    <property type="term" value="P:DNA recombination"/>
    <property type="evidence" value="ECO:0007669"/>
    <property type="project" value="TreeGrafter"/>
</dbReference>
<feature type="domain" description="Topo IA-type catalytic" evidence="9">
    <location>
        <begin position="224"/>
        <end position="678"/>
    </location>
</feature>
<evidence type="ECO:0000256" key="6">
    <source>
        <dbReference type="ARBA" id="ARBA00023235"/>
    </source>
</evidence>
<dbReference type="PROSITE" id="PS52039">
    <property type="entry name" value="TOPO_IA_2"/>
    <property type="match status" value="1"/>
</dbReference>
<evidence type="ECO:0000313" key="10">
    <source>
        <dbReference type="EMBL" id="KAJ1606764.1"/>
    </source>
</evidence>
<keyword evidence="5 7" id="KW-0238">DNA-binding</keyword>
<dbReference type="Gene3D" id="3.40.50.140">
    <property type="match status" value="1"/>
</dbReference>
<comment type="caution">
    <text evidence="10">The sequence shown here is derived from an EMBL/GenBank/DDBJ whole genome shotgun (WGS) entry which is preliminary data.</text>
</comment>
<dbReference type="Pfam" id="PF01751">
    <property type="entry name" value="Toprim"/>
    <property type="match status" value="1"/>
</dbReference>
<evidence type="ECO:0000259" key="8">
    <source>
        <dbReference type="PROSITE" id="PS50880"/>
    </source>
</evidence>
<dbReference type="InterPro" id="IPR023405">
    <property type="entry name" value="Topo_IA_core_domain"/>
</dbReference>
<keyword evidence="6 7" id="KW-0413">Isomerase</keyword>
<dbReference type="PRINTS" id="PR00417">
    <property type="entry name" value="PRTPISMRASEI"/>
</dbReference>
<dbReference type="InterPro" id="IPR013826">
    <property type="entry name" value="Topo_IA_cen_sub3"/>
</dbReference>
<dbReference type="FunFam" id="1.10.290.10:FF:000001">
    <property type="entry name" value="DNA topoisomerase"/>
    <property type="match status" value="1"/>
</dbReference>
<dbReference type="FunFam" id="3.40.50.140:FF:000003">
    <property type="entry name" value="DNA topoisomerase"/>
    <property type="match status" value="1"/>
</dbReference>
<organism evidence="10">
    <name type="scientific">Cryptosporidium canis</name>
    <dbReference type="NCBI Taxonomy" id="195482"/>
    <lineage>
        <taxon>Eukaryota</taxon>
        <taxon>Sar</taxon>
        <taxon>Alveolata</taxon>
        <taxon>Apicomplexa</taxon>
        <taxon>Conoidasida</taxon>
        <taxon>Coccidia</taxon>
        <taxon>Eucoccidiorida</taxon>
        <taxon>Eimeriorina</taxon>
        <taxon>Cryptosporidiidae</taxon>
        <taxon>Cryptosporidium</taxon>
    </lineage>
</organism>
<reference evidence="10" key="1">
    <citation type="submission" date="2022-10" db="EMBL/GenBank/DDBJ databases">
        <title>Adaptive evolution leads to modifications in subtelomeric GC content in a zoonotic Cryptosporidium species.</title>
        <authorList>
            <person name="Li J."/>
            <person name="Feng Y."/>
            <person name="Xiao L."/>
        </authorList>
    </citation>
    <scope>NUCLEOTIDE SEQUENCE</scope>
    <source>
        <strain evidence="10">33844</strain>
    </source>
</reference>
<dbReference type="EC" id="5.6.2.1" evidence="3 7"/>
<dbReference type="PANTHER" id="PTHR11390">
    <property type="entry name" value="PROKARYOTIC DNA TOPOISOMERASE"/>
    <property type="match status" value="1"/>
</dbReference>
<dbReference type="GO" id="GO:0006281">
    <property type="term" value="P:DNA repair"/>
    <property type="evidence" value="ECO:0007669"/>
    <property type="project" value="TreeGrafter"/>
</dbReference>
<dbReference type="InterPro" id="IPR003602">
    <property type="entry name" value="Topo_IA_DNA-bd_dom"/>
</dbReference>
<dbReference type="CDD" id="cd00186">
    <property type="entry name" value="TOP1Ac"/>
    <property type="match status" value="1"/>
</dbReference>
<dbReference type="GO" id="GO:0031422">
    <property type="term" value="C:RecQ family helicase-topoisomerase III complex"/>
    <property type="evidence" value="ECO:0007669"/>
    <property type="project" value="TreeGrafter"/>
</dbReference>
<dbReference type="Proteomes" id="UP001067231">
    <property type="component" value="Unassembled WGS sequence"/>
</dbReference>
<dbReference type="Gene3D" id="1.10.460.10">
    <property type="entry name" value="Topoisomerase I, domain 2"/>
    <property type="match status" value="1"/>
</dbReference>
<dbReference type="Pfam" id="PF01131">
    <property type="entry name" value="Topoisom_bac"/>
    <property type="match status" value="1"/>
</dbReference>
<dbReference type="InterPro" id="IPR000380">
    <property type="entry name" value="Topo_IA"/>
</dbReference>
<dbReference type="InterPro" id="IPR003601">
    <property type="entry name" value="Topo_IA_2"/>
</dbReference>
<dbReference type="GO" id="GO:0003677">
    <property type="term" value="F:DNA binding"/>
    <property type="evidence" value="ECO:0007669"/>
    <property type="project" value="UniProtKB-KW"/>
</dbReference>
<dbReference type="PROSITE" id="PS50880">
    <property type="entry name" value="TOPRIM"/>
    <property type="match status" value="1"/>
</dbReference>
<dbReference type="InterPro" id="IPR006171">
    <property type="entry name" value="TOPRIM_dom"/>
</dbReference>
<accession>A0A9D5DJ17</accession>
<dbReference type="AlphaFoldDB" id="A0A9D5DJ17"/>
<evidence type="ECO:0000256" key="1">
    <source>
        <dbReference type="ARBA" id="ARBA00000213"/>
    </source>
</evidence>
<dbReference type="SMART" id="SM00437">
    <property type="entry name" value="TOP1Ac"/>
    <property type="match status" value="1"/>
</dbReference>
<keyword evidence="4 7" id="KW-0799">Topoisomerase</keyword>
<proteinExistence type="inferred from homology"/>
<comment type="catalytic activity">
    <reaction evidence="1 7">
        <text>ATP-independent breakage of single-stranded DNA, followed by passage and rejoining.</text>
        <dbReference type="EC" id="5.6.2.1"/>
    </reaction>
</comment>
<evidence type="ECO:0000256" key="4">
    <source>
        <dbReference type="ARBA" id="ARBA00023029"/>
    </source>
</evidence>
<evidence type="ECO:0000259" key="9">
    <source>
        <dbReference type="PROSITE" id="PS52039"/>
    </source>
</evidence>
<name>A0A9D5DJ17_9CRYT</name>
<dbReference type="Gene3D" id="2.70.20.10">
    <property type="entry name" value="Topoisomerase I, domain 3"/>
    <property type="match status" value="1"/>
</dbReference>